<dbReference type="InterPro" id="IPR000873">
    <property type="entry name" value="AMP-dep_synth/lig_dom"/>
</dbReference>
<dbReference type="PROSITE" id="PS00455">
    <property type="entry name" value="AMP_BINDING"/>
    <property type="match status" value="1"/>
</dbReference>
<dbReference type="SUPFAM" id="SSF56801">
    <property type="entry name" value="Acetyl-CoA synthetase-like"/>
    <property type="match status" value="1"/>
</dbReference>
<feature type="domain" description="AMP-dependent synthetase/ligase" evidence="15">
    <location>
        <begin position="29"/>
        <end position="421"/>
    </location>
</feature>
<evidence type="ECO:0000256" key="7">
    <source>
        <dbReference type="ARBA" id="ARBA00022832"/>
    </source>
</evidence>
<dbReference type="RefSeq" id="WP_137476720.1">
    <property type="nucleotide sequence ID" value="NZ_SZZP01000002.1"/>
</dbReference>
<dbReference type="PANTHER" id="PTHR43767">
    <property type="entry name" value="LONG-CHAIN-FATTY-ACID--COA LIGASE"/>
    <property type="match status" value="1"/>
</dbReference>
<keyword evidence="7" id="KW-0276">Fatty acid metabolism</keyword>
<dbReference type="AlphaFoldDB" id="A0A4U6S7W2"/>
<dbReference type="InterPro" id="IPR025110">
    <property type="entry name" value="AMP-bd_C"/>
</dbReference>
<keyword evidence="10" id="KW-0443">Lipid metabolism</keyword>
<keyword evidence="8" id="KW-0067">ATP-binding</keyword>
<gene>
    <name evidence="17" type="ORF">FDV58_03125</name>
</gene>
<evidence type="ECO:0000256" key="10">
    <source>
        <dbReference type="ARBA" id="ARBA00023098"/>
    </source>
</evidence>
<protein>
    <recommendedName>
        <fullName evidence="13">Long-chain-fatty-acid--CoA ligase</fullName>
        <ecNumber evidence="12">6.2.1.3</ecNumber>
    </recommendedName>
    <alternativeName>
        <fullName evidence="14">Long-chain acyl-CoA synthetase</fullName>
    </alternativeName>
</protein>
<evidence type="ECO:0000259" key="15">
    <source>
        <dbReference type="Pfam" id="PF00501"/>
    </source>
</evidence>
<feature type="domain" description="AMP-binding enzyme C-terminal" evidence="16">
    <location>
        <begin position="472"/>
        <end position="546"/>
    </location>
</feature>
<keyword evidence="9" id="KW-0460">Magnesium</keyword>
<evidence type="ECO:0000256" key="6">
    <source>
        <dbReference type="ARBA" id="ARBA00022741"/>
    </source>
</evidence>
<dbReference type="GO" id="GO:0005524">
    <property type="term" value="F:ATP binding"/>
    <property type="evidence" value="ECO:0007669"/>
    <property type="project" value="UniProtKB-KW"/>
</dbReference>
<comment type="caution">
    <text evidence="17">The sequence shown here is derived from an EMBL/GenBank/DDBJ whole genome shotgun (WGS) entry which is preliminary data.</text>
</comment>
<dbReference type="InterPro" id="IPR020845">
    <property type="entry name" value="AMP-binding_CS"/>
</dbReference>
<evidence type="ECO:0000256" key="9">
    <source>
        <dbReference type="ARBA" id="ARBA00022842"/>
    </source>
</evidence>
<dbReference type="Pfam" id="PF13193">
    <property type="entry name" value="AMP-binding_C"/>
    <property type="match status" value="1"/>
</dbReference>
<dbReference type="Pfam" id="PF00501">
    <property type="entry name" value="AMP-binding"/>
    <property type="match status" value="1"/>
</dbReference>
<evidence type="ECO:0000256" key="11">
    <source>
        <dbReference type="ARBA" id="ARBA00023136"/>
    </source>
</evidence>
<comment type="pathway">
    <text evidence="3">Lipid metabolism; fatty acid beta-oxidation.</text>
</comment>
<evidence type="ECO:0000256" key="1">
    <source>
        <dbReference type="ARBA" id="ARBA00001946"/>
    </source>
</evidence>
<evidence type="ECO:0000256" key="4">
    <source>
        <dbReference type="ARBA" id="ARBA00006432"/>
    </source>
</evidence>
<accession>A0A4U6S7W2</accession>
<comment type="subcellular location">
    <subcellularLocation>
        <location evidence="2">Membrane</location>
        <topology evidence="2">Peripheral membrane protein</topology>
    </subcellularLocation>
</comment>
<dbReference type="PANTHER" id="PTHR43767:SF8">
    <property type="entry name" value="LONG-CHAIN-FATTY-ACID--COA LIGASE"/>
    <property type="match status" value="1"/>
</dbReference>
<evidence type="ECO:0000256" key="12">
    <source>
        <dbReference type="ARBA" id="ARBA00026121"/>
    </source>
</evidence>
<evidence type="ECO:0000256" key="2">
    <source>
        <dbReference type="ARBA" id="ARBA00004170"/>
    </source>
</evidence>
<evidence type="ECO:0000256" key="5">
    <source>
        <dbReference type="ARBA" id="ARBA00022598"/>
    </source>
</evidence>
<keyword evidence="6" id="KW-0547">Nucleotide-binding</keyword>
<dbReference type="EC" id="6.2.1.3" evidence="12"/>
<evidence type="ECO:0000256" key="13">
    <source>
        <dbReference type="ARBA" id="ARBA00039545"/>
    </source>
</evidence>
<dbReference type="FunFam" id="3.30.300.30:FF:000006">
    <property type="entry name" value="Long-chain-fatty-acid--CoA ligase FadD"/>
    <property type="match status" value="1"/>
</dbReference>
<dbReference type="Gene3D" id="3.40.50.12780">
    <property type="entry name" value="N-terminal domain of ligase-like"/>
    <property type="match status" value="1"/>
</dbReference>
<dbReference type="InterPro" id="IPR042099">
    <property type="entry name" value="ANL_N_sf"/>
</dbReference>
<comment type="similarity">
    <text evidence="4">Belongs to the ATP-dependent AMP-binding enzyme family.</text>
</comment>
<proteinExistence type="inferred from homology"/>
<dbReference type="EMBL" id="SZZP01000002">
    <property type="protein sequence ID" value="TKV83248.1"/>
    <property type="molecule type" value="Genomic_DNA"/>
</dbReference>
<keyword evidence="11" id="KW-0472">Membrane</keyword>
<evidence type="ECO:0000256" key="14">
    <source>
        <dbReference type="ARBA" id="ARBA00042773"/>
    </source>
</evidence>
<evidence type="ECO:0000259" key="16">
    <source>
        <dbReference type="Pfam" id="PF13193"/>
    </source>
</evidence>
<evidence type="ECO:0000256" key="8">
    <source>
        <dbReference type="ARBA" id="ARBA00022840"/>
    </source>
</evidence>
<evidence type="ECO:0000256" key="3">
    <source>
        <dbReference type="ARBA" id="ARBA00005005"/>
    </source>
</evidence>
<name>A0A4U6S7W2_BRAEL</name>
<dbReference type="InterPro" id="IPR050237">
    <property type="entry name" value="ATP-dep_AMP-bd_enzyme"/>
</dbReference>
<dbReference type="GO" id="GO:0016020">
    <property type="term" value="C:membrane"/>
    <property type="evidence" value="ECO:0007669"/>
    <property type="project" value="UniProtKB-SubCell"/>
</dbReference>
<dbReference type="CDD" id="cd05936">
    <property type="entry name" value="FC-FACS_FadD_like"/>
    <property type="match status" value="1"/>
</dbReference>
<dbReference type="FunFam" id="3.40.50.12780:FF:000003">
    <property type="entry name" value="Long-chain-fatty-acid--CoA ligase FadD"/>
    <property type="match status" value="1"/>
</dbReference>
<dbReference type="Proteomes" id="UP000305095">
    <property type="component" value="Unassembled WGS sequence"/>
</dbReference>
<organism evidence="17 18">
    <name type="scientific">Bradyrhizobium elkanii</name>
    <dbReference type="NCBI Taxonomy" id="29448"/>
    <lineage>
        <taxon>Bacteria</taxon>
        <taxon>Pseudomonadati</taxon>
        <taxon>Pseudomonadota</taxon>
        <taxon>Alphaproteobacteria</taxon>
        <taxon>Hyphomicrobiales</taxon>
        <taxon>Nitrobacteraceae</taxon>
        <taxon>Bradyrhizobium</taxon>
    </lineage>
</organism>
<keyword evidence="5 17" id="KW-0436">Ligase</keyword>
<dbReference type="InterPro" id="IPR045851">
    <property type="entry name" value="AMP-bd_C_sf"/>
</dbReference>
<evidence type="ECO:0000313" key="18">
    <source>
        <dbReference type="Proteomes" id="UP000305095"/>
    </source>
</evidence>
<sequence>MERIWLKHYPAGVPADIDVTQYSSLVELLEESFKKFADRKAFICMDKAITYRELDEMSAALGAYLQSKGLQKGARVALMMPNVLQYPVATAAVLRAGFAVVNVNPLYTPRELEHQLKDSGAESIIVLENFATTVQKVLPNTSVKHVIVGSMGDLLGFKGVIVNLVVRRVKKMVPAWSISGAVGFNEALSAGRGLKLNKPALTLDDVAFLQYTGGTTGVSKGATLLHRNILANVLQNDAWLQPALAKPPIVEQMVIVCALPLYHVFALTACYLLGMRCGGTNLLIPNPRDMAGFVKELSKYQVSFFPAVNTLYNGLLNTPGFDKLDFSKLKIANGGGMATQRPVAEKWLKVTGISLSEGYGLSETSPTLTCNPATIEEFSGTIGLPVPSTWLSIRDDDGNELPIGEAGEICAKGPQVMAGYWNRPDETARVMTADGYFRTGDIGVMDEKGYTKIVDRKKDMILVSGFNVYPNEIEEVIASHPGVLECAVIGVPDAKSGEAVKAFVVKKDPNLTAEDVIRFSATQLTAYKVPKQIEFRTDLPKTNVGKILRRELRDEKKAAA</sequence>
<comment type="cofactor">
    <cofactor evidence="1">
        <name>Mg(2+)</name>
        <dbReference type="ChEBI" id="CHEBI:18420"/>
    </cofactor>
</comment>
<evidence type="ECO:0000313" key="17">
    <source>
        <dbReference type="EMBL" id="TKV83248.1"/>
    </source>
</evidence>
<dbReference type="Gene3D" id="3.30.300.30">
    <property type="match status" value="1"/>
</dbReference>
<dbReference type="NCBIfam" id="NF005463">
    <property type="entry name" value="PRK07059.1"/>
    <property type="match status" value="1"/>
</dbReference>
<dbReference type="GO" id="GO:0004467">
    <property type="term" value="F:long-chain fatty acid-CoA ligase activity"/>
    <property type="evidence" value="ECO:0007669"/>
    <property type="project" value="UniProtKB-EC"/>
</dbReference>
<reference evidence="17 18" key="1">
    <citation type="submission" date="2019-05" db="EMBL/GenBank/DDBJ databases">
        <title>Draft Genome of Bradyrhizobium elkanii strain SEMIA 938, Used in Commercial Inoculants for Lupinus spp. in Brazil.</title>
        <authorList>
            <person name="Hungria M."/>
            <person name="Delamuta J.R.M."/>
            <person name="Ribeiro R.A."/>
            <person name="Nogueira M.A."/>
        </authorList>
    </citation>
    <scope>NUCLEOTIDE SEQUENCE [LARGE SCALE GENOMIC DNA]</scope>
    <source>
        <strain evidence="17 18">Semia 938</strain>
    </source>
</reference>